<keyword evidence="2" id="KW-1185">Reference proteome</keyword>
<dbReference type="PANTHER" id="PTHR34547">
    <property type="entry name" value="YACP-LIKE NYN DOMAIN PROTEIN"/>
    <property type="match status" value="1"/>
</dbReference>
<dbReference type="Pfam" id="PF05991">
    <property type="entry name" value="NYN_YacP"/>
    <property type="match status" value="1"/>
</dbReference>
<proteinExistence type="predicted"/>
<dbReference type="AlphaFoldDB" id="A0A2W0H1K2"/>
<dbReference type="Proteomes" id="UP000248066">
    <property type="component" value="Unassembled WGS sequence"/>
</dbReference>
<sequence length="170" mass="19882">MRRFLIVDGYNIIGDWQELRELQARNLEEARDVLIEKMAEYQAYTGTSVIIVFDAHMVPGLGRKMKNYRLDIIYTREKETADERIEKLVRTLKRVDTEISVATSDFVEQRIIFASGALRKSARELRNEVKTIEKGIAKKVLSAKKQTARTKLPMTEEMADIFEKWRRGER</sequence>
<evidence type="ECO:0000313" key="2">
    <source>
        <dbReference type="Proteomes" id="UP000248066"/>
    </source>
</evidence>
<dbReference type="CDD" id="cd10912">
    <property type="entry name" value="PIN_YacP-like"/>
    <property type="match status" value="1"/>
</dbReference>
<protein>
    <recommendedName>
        <fullName evidence="3">NYN domain-containing protein</fullName>
    </recommendedName>
</protein>
<reference evidence="1 2" key="1">
    <citation type="submission" date="2017-10" db="EMBL/GenBank/DDBJ databases">
        <title>Bacillus sp. nov., a halophilic bacterium isolated from a Yangshapao Lake.</title>
        <authorList>
            <person name="Wang H."/>
        </authorList>
    </citation>
    <scope>NUCLEOTIDE SEQUENCE [LARGE SCALE GENOMIC DNA]</scope>
    <source>
        <strain evidence="1 2">YSP-3</strain>
    </source>
</reference>
<dbReference type="InterPro" id="IPR010298">
    <property type="entry name" value="YacP-like"/>
</dbReference>
<name>A0A2W0H1K2_9BACI</name>
<dbReference type="OrthoDB" id="9792160at2"/>
<organism evidence="1 2">
    <name type="scientific">Alteribacter lacisalsi</name>
    <dbReference type="NCBI Taxonomy" id="2045244"/>
    <lineage>
        <taxon>Bacteria</taxon>
        <taxon>Bacillati</taxon>
        <taxon>Bacillota</taxon>
        <taxon>Bacilli</taxon>
        <taxon>Bacillales</taxon>
        <taxon>Bacillaceae</taxon>
        <taxon>Alteribacter</taxon>
    </lineage>
</organism>
<evidence type="ECO:0000313" key="1">
    <source>
        <dbReference type="EMBL" id="PYZ95673.1"/>
    </source>
</evidence>
<dbReference type="PANTHER" id="PTHR34547:SF1">
    <property type="entry name" value="YACP-LIKE NYN DOMAIN PROTEIN"/>
    <property type="match status" value="1"/>
</dbReference>
<gene>
    <name evidence="1" type="ORF">CR205_19365</name>
</gene>
<evidence type="ECO:0008006" key="3">
    <source>
        <dbReference type="Google" id="ProtNLM"/>
    </source>
</evidence>
<comment type="caution">
    <text evidence="1">The sequence shown here is derived from an EMBL/GenBank/DDBJ whole genome shotgun (WGS) entry which is preliminary data.</text>
</comment>
<dbReference type="RefSeq" id="WP_110521794.1">
    <property type="nucleotide sequence ID" value="NZ_PDOF01000004.1"/>
</dbReference>
<accession>A0A2W0H1K2</accession>
<dbReference type="EMBL" id="PDOF01000004">
    <property type="protein sequence ID" value="PYZ95673.1"/>
    <property type="molecule type" value="Genomic_DNA"/>
</dbReference>